<keyword evidence="2" id="KW-1133">Transmembrane helix</keyword>
<gene>
    <name evidence="3" type="ORF">TUM19329_04950</name>
</gene>
<dbReference type="EMBL" id="AP022839">
    <property type="protein sequence ID" value="BCA94134.1"/>
    <property type="molecule type" value="Genomic_DNA"/>
</dbReference>
<sequence>MPISTPAPTESTPLIQSNEETNEDLTSMQLENASRIYEKLIDILGKFENNTNSSIACLVPVNTSTSIFPEFVSPQDRLSASASSALAASLANSLITAWQNYSNKNTDSQKYCSFKSFVDFLKSPNGAPVCSYTMLLCFKTLGDFAPRLPDNAAMLSLIGSIFAVSLINGVLTHLGTKSEVNPLTMITRRDVANGMISGVTAAGFIAQIDRLLKMNMDPPSYETFGPYMLILEATVGVIAGMARIIIPSIIKSQAEEGYDRDTAISMMNTVKQNWDTISMHTRFIGNILYIGGLAIEAKQLLSHDYAAAVISAVLVGPVVATMVDTITSNCCNKPEMSRLITSTASNSPVFSYSSGKASTLPITTEVETDTQQPFV</sequence>
<name>A0A6F8T0D0_9GAMM</name>
<reference evidence="3" key="1">
    <citation type="journal article" date="2020" name="Microbiol. Resour. Announc.">
        <title>Complete Genome Sequence of Novel Psychrotolerant Legionella Strain TUM19329, Isolated from Antarctic Lake Sediment.</title>
        <authorList>
            <person name="Shimada S."/>
            <person name="Nakai R."/>
            <person name="Aoki K."/>
            <person name="Shimoeda N."/>
            <person name="Ohno G."/>
            <person name="Miyazaki Y."/>
            <person name="Kudoh S."/>
            <person name="Imura S."/>
            <person name="Watanabe K."/>
            <person name="Ishii Y."/>
            <person name="Tateda K."/>
        </authorList>
    </citation>
    <scope>NUCLEOTIDE SEQUENCE [LARGE SCALE GENOMIC DNA]</scope>
    <source>
        <strain evidence="3">TUM19329</strain>
    </source>
</reference>
<organism evidence="3 4">
    <name type="scientific">Legionella antarctica</name>
    <dbReference type="NCBI Taxonomy" id="2708020"/>
    <lineage>
        <taxon>Bacteria</taxon>
        <taxon>Pseudomonadati</taxon>
        <taxon>Pseudomonadota</taxon>
        <taxon>Gammaproteobacteria</taxon>
        <taxon>Legionellales</taxon>
        <taxon>Legionellaceae</taxon>
        <taxon>Legionella</taxon>
    </lineage>
</organism>
<evidence type="ECO:0000256" key="1">
    <source>
        <dbReference type="SAM" id="MobiDB-lite"/>
    </source>
</evidence>
<evidence type="ECO:0000313" key="3">
    <source>
        <dbReference type="EMBL" id="BCA94134.1"/>
    </source>
</evidence>
<dbReference type="AlphaFoldDB" id="A0A6F8T0D0"/>
<evidence type="ECO:0000256" key="2">
    <source>
        <dbReference type="SAM" id="Phobius"/>
    </source>
</evidence>
<feature type="transmembrane region" description="Helical" evidence="2">
    <location>
        <begin position="228"/>
        <end position="246"/>
    </location>
</feature>
<keyword evidence="2" id="KW-0812">Transmembrane</keyword>
<proteinExistence type="predicted"/>
<keyword evidence="4" id="KW-1185">Reference proteome</keyword>
<dbReference type="KEGG" id="lant:TUM19329_04950"/>
<dbReference type="Proteomes" id="UP000502894">
    <property type="component" value="Chromosome"/>
</dbReference>
<evidence type="ECO:0000313" key="4">
    <source>
        <dbReference type="Proteomes" id="UP000502894"/>
    </source>
</evidence>
<keyword evidence="2" id="KW-0472">Membrane</keyword>
<feature type="region of interest" description="Disordered" evidence="1">
    <location>
        <begin position="1"/>
        <end position="22"/>
    </location>
</feature>
<dbReference type="RefSeq" id="WP_173236109.1">
    <property type="nucleotide sequence ID" value="NZ_AP022839.1"/>
</dbReference>
<protein>
    <submittedName>
        <fullName evidence="3">Uncharacterized protein</fullName>
    </submittedName>
</protein>
<feature type="transmembrane region" description="Helical" evidence="2">
    <location>
        <begin position="191"/>
        <end position="208"/>
    </location>
</feature>
<feature type="transmembrane region" description="Helical" evidence="2">
    <location>
        <begin position="152"/>
        <end position="171"/>
    </location>
</feature>
<accession>A0A6F8T0D0</accession>